<evidence type="ECO:0000313" key="4">
    <source>
        <dbReference type="Proteomes" id="UP000320461"/>
    </source>
</evidence>
<dbReference type="PANTHER" id="PTHR21310:SF40">
    <property type="entry name" value="AMINOGLYCOSIDE PHOSPHOTRANSFERASE DOMAIN-CONTAINING PROTEIN-RELATED"/>
    <property type="match status" value="1"/>
</dbReference>
<dbReference type="EMBL" id="BJLQ01000015">
    <property type="protein sequence ID" value="GEA84500.1"/>
    <property type="molecule type" value="Genomic_DNA"/>
</dbReference>
<evidence type="ECO:0000259" key="2">
    <source>
        <dbReference type="Pfam" id="PF01636"/>
    </source>
</evidence>
<feature type="region of interest" description="Disordered" evidence="1">
    <location>
        <begin position="1"/>
        <end position="59"/>
    </location>
</feature>
<dbReference type="Proteomes" id="UP000320461">
    <property type="component" value="Unassembled WGS sequence"/>
</dbReference>
<protein>
    <recommendedName>
        <fullName evidence="2">Aminoglycoside phosphotransferase domain-containing protein</fullName>
    </recommendedName>
</protein>
<evidence type="ECO:0000256" key="1">
    <source>
        <dbReference type="SAM" id="MobiDB-lite"/>
    </source>
</evidence>
<name>A0A4Y3KNG9_9CELL</name>
<dbReference type="InterPro" id="IPR011009">
    <property type="entry name" value="Kinase-like_dom_sf"/>
</dbReference>
<dbReference type="InterPro" id="IPR051678">
    <property type="entry name" value="AGP_Transferase"/>
</dbReference>
<feature type="compositionally biased region" description="Low complexity" evidence="1">
    <location>
        <begin position="15"/>
        <end position="27"/>
    </location>
</feature>
<feature type="domain" description="Aminoglycoside phosphotransferase" evidence="2">
    <location>
        <begin position="196"/>
        <end position="241"/>
    </location>
</feature>
<dbReference type="AlphaFoldDB" id="A0A4Y3KNG9"/>
<sequence length="314" mass="32824">MTPSGLAPHDPAPQPHGAAGDDAAATPAPNPLPRQNEHKAADAPDTLSPRTEPHATGPHVVGAHAANRLPRPVPDASVLTLDDPGPLLANGSSADVFALDDDYVLRRYRGNHDAAHEARILRHVAAHGFPVPAVYLSEGPNLLMERLHGPTLLQALAAGEVAIGDAAQILVDLHEQLHAIPPAPDAPVDESQWPFVPTGPVVVHLDLHPGNVVLSDTRGPTLVDWANARAATAELDVALSALILAEVAVDAGGDYSHAARALLAAFLVRSAVSPIDALEEATRTRRADPGLVTGERELVEEAGELVRDLIRVAS</sequence>
<keyword evidence="4" id="KW-1185">Reference proteome</keyword>
<accession>A0A4Y3KNG9</accession>
<dbReference type="Pfam" id="PF01636">
    <property type="entry name" value="APH"/>
    <property type="match status" value="2"/>
</dbReference>
<reference evidence="3 4" key="1">
    <citation type="submission" date="2019-06" db="EMBL/GenBank/DDBJ databases">
        <title>Whole genome shotgun sequence of Cellulomonas gelida NBRC 3748.</title>
        <authorList>
            <person name="Hosoyama A."/>
            <person name="Uohara A."/>
            <person name="Ohji S."/>
            <person name="Ichikawa N."/>
        </authorList>
    </citation>
    <scope>NUCLEOTIDE SEQUENCE [LARGE SCALE GENOMIC DNA]</scope>
    <source>
        <strain evidence="3 4">NBRC 3748</strain>
    </source>
</reference>
<evidence type="ECO:0000313" key="3">
    <source>
        <dbReference type="EMBL" id="GEA84500.1"/>
    </source>
</evidence>
<gene>
    <name evidence="3" type="ORF">CGE01nite_17510</name>
</gene>
<dbReference type="Gene3D" id="1.10.510.10">
    <property type="entry name" value="Transferase(Phosphotransferase) domain 1"/>
    <property type="match status" value="1"/>
</dbReference>
<dbReference type="InterPro" id="IPR002575">
    <property type="entry name" value="Aminoglycoside_PTrfase"/>
</dbReference>
<dbReference type="OrthoDB" id="9797603at2"/>
<dbReference type="PANTHER" id="PTHR21310">
    <property type="entry name" value="AMINOGLYCOSIDE PHOSPHOTRANSFERASE-RELATED-RELATED"/>
    <property type="match status" value="1"/>
</dbReference>
<feature type="domain" description="Aminoglycoside phosphotransferase" evidence="2">
    <location>
        <begin position="88"/>
        <end position="192"/>
    </location>
</feature>
<proteinExistence type="predicted"/>
<dbReference type="RefSeq" id="WP_141370312.1">
    <property type="nucleotide sequence ID" value="NZ_BJLQ01000015.1"/>
</dbReference>
<dbReference type="SUPFAM" id="SSF56112">
    <property type="entry name" value="Protein kinase-like (PK-like)"/>
    <property type="match status" value="1"/>
</dbReference>
<comment type="caution">
    <text evidence="3">The sequence shown here is derived from an EMBL/GenBank/DDBJ whole genome shotgun (WGS) entry which is preliminary data.</text>
</comment>
<organism evidence="3 4">
    <name type="scientific">Cellulomonas gelida</name>
    <dbReference type="NCBI Taxonomy" id="1712"/>
    <lineage>
        <taxon>Bacteria</taxon>
        <taxon>Bacillati</taxon>
        <taxon>Actinomycetota</taxon>
        <taxon>Actinomycetes</taxon>
        <taxon>Micrococcales</taxon>
        <taxon>Cellulomonadaceae</taxon>
        <taxon>Cellulomonas</taxon>
    </lineage>
</organism>